<reference evidence="1 2" key="1">
    <citation type="submission" date="2016-07" db="EMBL/GenBank/DDBJ databases">
        <title>Acinetobacter sp. ANC 4603.</title>
        <authorList>
            <person name="Radolfova-Krizova L."/>
            <person name="Nemec A."/>
        </authorList>
    </citation>
    <scope>NUCLEOTIDE SEQUENCE [LARGE SCALE GENOMIC DNA]</scope>
    <source>
        <strain evidence="1 2">ANC 4603</strain>
    </source>
</reference>
<dbReference type="EMBL" id="MBDL01000008">
    <property type="protein sequence ID" value="ODA13802.1"/>
    <property type="molecule type" value="Genomic_DNA"/>
</dbReference>
<gene>
    <name evidence="1" type="ORF">BBP83_05440</name>
</gene>
<organism evidence="1 2">
    <name type="scientific">Acinetobacter celticus</name>
    <dbReference type="NCBI Taxonomy" id="1891224"/>
    <lineage>
        <taxon>Bacteria</taxon>
        <taxon>Pseudomonadati</taxon>
        <taxon>Pseudomonadota</taxon>
        <taxon>Gammaproteobacteria</taxon>
        <taxon>Moraxellales</taxon>
        <taxon>Moraxellaceae</taxon>
        <taxon>Acinetobacter</taxon>
    </lineage>
</organism>
<dbReference type="STRING" id="1891224.BBP83_05440"/>
<evidence type="ECO:0000313" key="2">
    <source>
        <dbReference type="Proteomes" id="UP000186553"/>
    </source>
</evidence>
<dbReference type="OrthoDB" id="6073551at2"/>
<proteinExistence type="predicted"/>
<name>A0A1C3CYA9_9GAMM</name>
<dbReference type="Proteomes" id="UP000186553">
    <property type="component" value="Unassembled WGS sequence"/>
</dbReference>
<dbReference type="RefSeq" id="WP_068886654.1">
    <property type="nucleotide sequence ID" value="NZ_CBCRUU010000001.1"/>
</dbReference>
<protein>
    <submittedName>
        <fullName evidence="1">Uncharacterized protein</fullName>
    </submittedName>
</protein>
<keyword evidence="2" id="KW-1185">Reference proteome</keyword>
<accession>A0A1C3CYA9</accession>
<sequence length="475" mass="50323">MKKTWIAAVISSICLSGNATTFKSLSDDELSKVDGRALLNFTKDMETYKTNSNEVVSFFKLGLDAEMSLNTNIKTLQLGCGGVNGSDGCDIDISNLALSGLPDSYDSKGNGVYNNGRASTSAKITNPFVQFAIKNNDSASQREVVGFRLGAEQILGLLTAGVSNTQNPTDGIQSFSGYMKIAGTTGSTNTAGAKFGTAQDQKISGLLDIALFGNHGFTSDPGSSETKGITVPKLDNIKFDVPGFVVQGTRTKSASAKDIIVTIPVIPLAAGSAEDKSKYSVYTGLDATQFANDQLLVNIEPCVGLGALCLVKTSKFQMGEGSKLTNLNMNVTFDQLLSMVHNIPLTGSGGYLALQQMALKWPGADKADVAQRGWWMSFADPVQLGELNVSGDVDISAVLPQVAQNITKTLTQEEMRIEIDFGNALGALAGTPIVKTLEIDVGQWTQANPSKLTLSNQILKNQDVTSNCFGGLKFC</sequence>
<dbReference type="AlphaFoldDB" id="A0A1C3CYA9"/>
<evidence type="ECO:0000313" key="1">
    <source>
        <dbReference type="EMBL" id="ODA13802.1"/>
    </source>
</evidence>
<comment type="caution">
    <text evidence="1">The sequence shown here is derived from an EMBL/GenBank/DDBJ whole genome shotgun (WGS) entry which is preliminary data.</text>
</comment>